<evidence type="ECO:0000313" key="3">
    <source>
        <dbReference type="Proteomes" id="UP000637423"/>
    </source>
</evidence>
<comment type="caution">
    <text evidence="2">The sequence shown here is derived from an EMBL/GenBank/DDBJ whole genome shotgun (WGS) entry which is preliminary data.</text>
</comment>
<organism evidence="2 3">
    <name type="scientific">Undibacterium terreum</name>
    <dbReference type="NCBI Taxonomy" id="1224302"/>
    <lineage>
        <taxon>Bacteria</taxon>
        <taxon>Pseudomonadati</taxon>
        <taxon>Pseudomonadota</taxon>
        <taxon>Betaproteobacteria</taxon>
        <taxon>Burkholderiales</taxon>
        <taxon>Oxalobacteraceae</taxon>
        <taxon>Undibacterium</taxon>
    </lineage>
</organism>
<evidence type="ECO:0000313" key="2">
    <source>
        <dbReference type="EMBL" id="GGC64611.1"/>
    </source>
</evidence>
<protein>
    <submittedName>
        <fullName evidence="2">Uncharacterized protein</fullName>
    </submittedName>
</protein>
<reference evidence="2" key="2">
    <citation type="submission" date="2020-09" db="EMBL/GenBank/DDBJ databases">
        <authorList>
            <person name="Sun Q."/>
            <person name="Zhou Y."/>
        </authorList>
    </citation>
    <scope>NUCLEOTIDE SEQUENCE</scope>
    <source>
        <strain evidence="2">CGMCC 1.10998</strain>
    </source>
</reference>
<gene>
    <name evidence="2" type="ORF">GCM10011396_09500</name>
</gene>
<reference evidence="2" key="1">
    <citation type="journal article" date="2014" name="Int. J. Syst. Evol. Microbiol.">
        <title>Complete genome sequence of Corynebacterium casei LMG S-19264T (=DSM 44701T), isolated from a smear-ripened cheese.</title>
        <authorList>
            <consortium name="US DOE Joint Genome Institute (JGI-PGF)"/>
            <person name="Walter F."/>
            <person name="Albersmeier A."/>
            <person name="Kalinowski J."/>
            <person name="Ruckert C."/>
        </authorList>
    </citation>
    <scope>NUCLEOTIDE SEQUENCE</scope>
    <source>
        <strain evidence="2">CGMCC 1.10998</strain>
    </source>
</reference>
<name>A0A916U9E9_9BURK</name>
<keyword evidence="3" id="KW-1185">Reference proteome</keyword>
<dbReference type="EMBL" id="BMED01000001">
    <property type="protein sequence ID" value="GGC64611.1"/>
    <property type="molecule type" value="Genomic_DNA"/>
</dbReference>
<proteinExistence type="predicted"/>
<dbReference type="AlphaFoldDB" id="A0A916U9E9"/>
<dbReference type="Proteomes" id="UP000637423">
    <property type="component" value="Unassembled WGS sequence"/>
</dbReference>
<accession>A0A916U9E9</accession>
<sequence>MKPLIIYIALAIASAGFAPDARADWSEASVAYKCDPAGNLFALHGVVQANDEFFIPKKPGYSVISDEEPSSLHCNIGKARITAIIEVSPPREKGMCASQALYSIRKLEVNGKEIMGYQLFNNICSFSGSSLFGVEISTKGKNINIKTCAGKWDWKPEYDDSKCESKIISLDKQ</sequence>
<keyword evidence="1" id="KW-0732">Signal</keyword>
<feature type="chain" id="PRO_5038138295" evidence="1">
    <location>
        <begin position="24"/>
        <end position="173"/>
    </location>
</feature>
<evidence type="ECO:0000256" key="1">
    <source>
        <dbReference type="SAM" id="SignalP"/>
    </source>
</evidence>
<feature type="signal peptide" evidence="1">
    <location>
        <begin position="1"/>
        <end position="23"/>
    </location>
</feature>